<organism evidence="7 8">
    <name type="scientific">Phoenix dactylifera</name>
    <name type="common">Date palm</name>
    <dbReference type="NCBI Taxonomy" id="42345"/>
    <lineage>
        <taxon>Eukaryota</taxon>
        <taxon>Viridiplantae</taxon>
        <taxon>Streptophyta</taxon>
        <taxon>Embryophyta</taxon>
        <taxon>Tracheophyta</taxon>
        <taxon>Spermatophyta</taxon>
        <taxon>Magnoliopsida</taxon>
        <taxon>Liliopsida</taxon>
        <taxon>Arecaceae</taxon>
        <taxon>Coryphoideae</taxon>
        <taxon>Phoeniceae</taxon>
        <taxon>Phoenix</taxon>
    </lineage>
</organism>
<dbReference type="Pfam" id="PF05277">
    <property type="entry name" value="DUF726"/>
    <property type="match status" value="1"/>
</dbReference>
<dbReference type="PANTHER" id="PTHR17920">
    <property type="entry name" value="TRANSMEMBRANE AND COILED-COIL DOMAIN-CONTAINING PROTEIN 4 TMCO4"/>
    <property type="match status" value="1"/>
</dbReference>
<feature type="region of interest" description="Disordered" evidence="6">
    <location>
        <begin position="44"/>
        <end position="74"/>
    </location>
</feature>
<dbReference type="PANTHER" id="PTHR17920:SF3">
    <property type="entry name" value="TRANSMEMBRANE AND COILED-COIL DOMAIN-CONTAINING PROTEIN 4"/>
    <property type="match status" value="1"/>
</dbReference>
<dbReference type="InterPro" id="IPR029058">
    <property type="entry name" value="AB_hydrolase_fold"/>
</dbReference>
<dbReference type="Gene3D" id="3.40.50.1820">
    <property type="entry name" value="alpha/beta hydrolase"/>
    <property type="match status" value="1"/>
</dbReference>
<feature type="compositionally biased region" description="Basic residues" evidence="6">
    <location>
        <begin position="64"/>
        <end position="74"/>
    </location>
</feature>
<evidence type="ECO:0000313" key="7">
    <source>
        <dbReference type="Proteomes" id="UP000228380"/>
    </source>
</evidence>
<dbReference type="OrthoDB" id="277931at2759"/>
<dbReference type="GO" id="GO:0016020">
    <property type="term" value="C:membrane"/>
    <property type="evidence" value="ECO:0007669"/>
    <property type="project" value="UniProtKB-SubCell"/>
</dbReference>
<evidence type="ECO:0000256" key="2">
    <source>
        <dbReference type="ARBA" id="ARBA00009824"/>
    </source>
</evidence>
<dbReference type="RefSeq" id="XP_038974736.1">
    <property type="nucleotide sequence ID" value="XM_039118808.1"/>
</dbReference>
<keyword evidence="3" id="KW-0812">Transmembrane</keyword>
<evidence type="ECO:0000256" key="3">
    <source>
        <dbReference type="ARBA" id="ARBA00022692"/>
    </source>
</evidence>
<name>A0A8B8ZKM0_PHODC</name>
<evidence type="ECO:0000313" key="8">
    <source>
        <dbReference type="RefSeq" id="XP_038974736.1"/>
    </source>
</evidence>
<accession>A0A8B8ZKM0</accession>
<comment type="similarity">
    <text evidence="2">Belongs to the TMCO4 family.</text>
</comment>
<evidence type="ECO:0000256" key="5">
    <source>
        <dbReference type="ARBA" id="ARBA00023136"/>
    </source>
</evidence>
<evidence type="ECO:0000256" key="6">
    <source>
        <dbReference type="SAM" id="MobiDB-lite"/>
    </source>
</evidence>
<dbReference type="GeneID" id="113461204"/>
<dbReference type="Proteomes" id="UP000228380">
    <property type="component" value="Unplaced"/>
</dbReference>
<gene>
    <name evidence="8" type="primary">LOC113461204</name>
</gene>
<keyword evidence="4" id="KW-1133">Transmembrane helix</keyword>
<sequence>MTFSILTPDQRVAAGGLLALALRHAQLLQILPFGSSSFSIFTSADDGRSSSSSTTDKDGESSLPHHHRHHHKIHKSGGLLRPVFELLDIESMDWPGLREMVAHMKGDGKEGDSHSSQLWTHESHGLLRPVFRFLEIDSKAWPVLEKAAVSSPAREQVVMFLKTIFDDEEACSERSNQEFALTEAVDYMVKDLQTSSASAEAVKKHNKHKDKYHERITSDVMCRISEVTCKPYEIFEMTKLESLFSREEAHSQSNNEHGEKSFLEDILVKHQRKVVVLYELLSACVADIPQECKKPSQHRKGYDARHRVALQLLAKWLNVEWIKMEAMEIMVACSAMTAAKEVQSEECESTDNSWSGWKRSGIIGAAALAGGTLLAISGGLAAPAIASGFSALSPTLGTLVPAIGASGFAAAASAAGSAAGSIAVAASFGVAGAGLSGSKMARRIADIEEFEFIPMGENHNQGRLAVDIFVSGFIFEEEDFKRPWEEIEDNLERYALQWESKHLIAVSTAIQNWLTTKMTTELVKQGAMMTVLSTLVSALAWPTTLLSATDFIDSKWSIAIDRSDKAGKLLAEALLKGLQGNRPVTLVGFSLGARVIFKCLEHLAKSVDNEGLVQKVVLLGAPISLKGEQWESARKMVAGRFVNVFSTNDWILGITFRASLMTQGLAGIQAINVPGIENVDVTDIIDGHSSYLWAASEILRKFDA</sequence>
<dbReference type="KEGG" id="pda:113461204"/>
<evidence type="ECO:0000256" key="4">
    <source>
        <dbReference type="ARBA" id="ARBA00022989"/>
    </source>
</evidence>
<keyword evidence="7" id="KW-1185">Reference proteome</keyword>
<dbReference type="AlphaFoldDB" id="A0A8B8ZKM0"/>
<proteinExistence type="inferred from homology"/>
<keyword evidence="5" id="KW-0472">Membrane</keyword>
<dbReference type="SUPFAM" id="SSF53474">
    <property type="entry name" value="alpha/beta-Hydrolases"/>
    <property type="match status" value="1"/>
</dbReference>
<reference evidence="8" key="1">
    <citation type="submission" date="2025-08" db="UniProtKB">
        <authorList>
            <consortium name="RefSeq"/>
        </authorList>
    </citation>
    <scope>IDENTIFICATION</scope>
    <source>
        <tissue evidence="8">Young leaves</tissue>
    </source>
</reference>
<evidence type="ECO:0000256" key="1">
    <source>
        <dbReference type="ARBA" id="ARBA00004141"/>
    </source>
</evidence>
<dbReference type="InterPro" id="IPR007941">
    <property type="entry name" value="DUF726"/>
</dbReference>
<comment type="subcellular location">
    <subcellularLocation>
        <location evidence="1">Membrane</location>
        <topology evidence="1">Multi-pass membrane protein</topology>
    </subcellularLocation>
</comment>
<protein>
    <submittedName>
        <fullName evidence="8">Transmembrane and coiled-coil domain-containing protein 4-like</fullName>
    </submittedName>
</protein>